<dbReference type="PANTHER" id="PTHR40699:SF1">
    <property type="entry name" value="UPF0179 PROTEIN MJ1627"/>
    <property type="match status" value="1"/>
</dbReference>
<evidence type="ECO:0000313" key="3">
    <source>
        <dbReference type="EMBL" id="PWR71132.1"/>
    </source>
</evidence>
<dbReference type="AlphaFoldDB" id="A0A2V2MSY8"/>
<dbReference type="EMBL" id="QGMZ01000037">
    <property type="protein sequence ID" value="PWR71132.1"/>
    <property type="molecule type" value="Genomic_DNA"/>
</dbReference>
<comment type="similarity">
    <text evidence="1 2">Belongs to the UPF0179 family.</text>
</comment>
<dbReference type="OrthoDB" id="24613at2157"/>
<name>A0A2V2MSY8_9EURY</name>
<evidence type="ECO:0000256" key="1">
    <source>
        <dbReference type="ARBA" id="ARBA00010824"/>
    </source>
</evidence>
<evidence type="ECO:0000256" key="2">
    <source>
        <dbReference type="HAMAP-Rule" id="MF_00498"/>
    </source>
</evidence>
<proteinExistence type="inferred from homology"/>
<dbReference type="RefSeq" id="WP_109941776.1">
    <property type="nucleotide sequence ID" value="NZ_CP176366.1"/>
</dbReference>
<dbReference type="HAMAP" id="MF_00498">
    <property type="entry name" value="UPF0179"/>
    <property type="match status" value="1"/>
</dbReference>
<dbReference type="PANTHER" id="PTHR40699">
    <property type="entry name" value="UPF0179 PROTEIN MJ1627"/>
    <property type="match status" value="1"/>
</dbReference>
<accession>A0A2V2MSY8</accession>
<dbReference type="Pfam" id="PF03684">
    <property type="entry name" value="UPF0179"/>
    <property type="match status" value="1"/>
</dbReference>
<sequence>MDQKKTRVTIVGSVYAKPGTQFVYMGKADECESCSIARVCHNLEPGRRYEVVAIRAAAHSCPVHLNGAVTVDVVEAPVKIRLPPELANKNTTITLRFPTCDEACESFAACHPSGVVEGQKYIITEVLEEGSVACRTGPSPLLVKIVPLPEGLPRYSS</sequence>
<reference evidence="3 4" key="1">
    <citation type="submission" date="2018-05" db="EMBL/GenBank/DDBJ databases">
        <title>Draft genome of Methanospirillum stamsii Pt1.</title>
        <authorList>
            <person name="Dueholm M.S."/>
            <person name="Nielsen P.H."/>
            <person name="Bakmann L.F."/>
            <person name="Otzen D.E."/>
        </authorList>
    </citation>
    <scope>NUCLEOTIDE SEQUENCE [LARGE SCALE GENOMIC DNA]</scope>
    <source>
        <strain evidence="3 4">Pt1</strain>
    </source>
</reference>
<protein>
    <recommendedName>
        <fullName evidence="2">UPF0179 protein DLD82_14145</fullName>
    </recommendedName>
</protein>
<evidence type="ECO:0000313" key="4">
    <source>
        <dbReference type="Proteomes" id="UP000245934"/>
    </source>
</evidence>
<organism evidence="3 4">
    <name type="scientific">Methanospirillum stamsii</name>
    <dbReference type="NCBI Taxonomy" id="1277351"/>
    <lineage>
        <taxon>Archaea</taxon>
        <taxon>Methanobacteriati</taxon>
        <taxon>Methanobacteriota</taxon>
        <taxon>Stenosarchaea group</taxon>
        <taxon>Methanomicrobia</taxon>
        <taxon>Methanomicrobiales</taxon>
        <taxon>Methanospirillaceae</taxon>
        <taxon>Methanospirillum</taxon>
    </lineage>
</organism>
<gene>
    <name evidence="3" type="ORF">DLD82_14145</name>
</gene>
<dbReference type="Proteomes" id="UP000245934">
    <property type="component" value="Unassembled WGS sequence"/>
</dbReference>
<comment type="caution">
    <text evidence="3">The sequence shown here is derived from an EMBL/GenBank/DDBJ whole genome shotgun (WGS) entry which is preliminary data.</text>
</comment>
<keyword evidence="4" id="KW-1185">Reference proteome</keyword>
<dbReference type="GeneID" id="97611278"/>
<dbReference type="InterPro" id="IPR005369">
    <property type="entry name" value="UPF0179"/>
</dbReference>